<proteinExistence type="predicted"/>
<evidence type="ECO:0000313" key="2">
    <source>
        <dbReference type="Proteomes" id="UP001221898"/>
    </source>
</evidence>
<organism evidence="1 2">
    <name type="scientific">Aldrovandia affinis</name>
    <dbReference type="NCBI Taxonomy" id="143900"/>
    <lineage>
        <taxon>Eukaryota</taxon>
        <taxon>Metazoa</taxon>
        <taxon>Chordata</taxon>
        <taxon>Craniata</taxon>
        <taxon>Vertebrata</taxon>
        <taxon>Euteleostomi</taxon>
        <taxon>Actinopterygii</taxon>
        <taxon>Neopterygii</taxon>
        <taxon>Teleostei</taxon>
        <taxon>Notacanthiformes</taxon>
        <taxon>Halosauridae</taxon>
        <taxon>Aldrovandia</taxon>
    </lineage>
</organism>
<dbReference type="InterPro" id="IPR043128">
    <property type="entry name" value="Rev_trsase/Diguanyl_cyclase"/>
</dbReference>
<sequence length="282" mass="32153">MSACKTYYETVRRNFRFSQPDLAVQAEAVKNAARSRQRRKAAGSEAECISSSWRFCVDYRRRNAVTRKDSYPLPRIDDALDHISGSRWFSSLDLRSGHWQVEQAPDTVQVGPEVPQSRDDGKELLACDAVIPPCFIQSTAVVCNHLLSAVSWLRQDGADAHLAGICVQDEWPVRVGIAPHSLAIVLSRVGEDSPEVTEGEKPQRHHHHTGYEIFADFKDENMQHFWNKKVTDAISDTFFLGWIDEHVLLIQGKEDHLEVLREGWMRRALKPPRGFDIKYLDC</sequence>
<dbReference type="GO" id="GO:0005737">
    <property type="term" value="C:cytoplasm"/>
    <property type="evidence" value="ECO:0007669"/>
    <property type="project" value="TreeGrafter"/>
</dbReference>
<accession>A0AAD7T8V2</accession>
<reference evidence="1" key="1">
    <citation type="journal article" date="2023" name="Science">
        <title>Genome structures resolve the early diversification of teleost fishes.</title>
        <authorList>
            <person name="Parey E."/>
            <person name="Louis A."/>
            <person name="Montfort J."/>
            <person name="Bouchez O."/>
            <person name="Roques C."/>
            <person name="Iampietro C."/>
            <person name="Lluch J."/>
            <person name="Castinel A."/>
            <person name="Donnadieu C."/>
            <person name="Desvignes T."/>
            <person name="Floi Bucao C."/>
            <person name="Jouanno E."/>
            <person name="Wen M."/>
            <person name="Mejri S."/>
            <person name="Dirks R."/>
            <person name="Jansen H."/>
            <person name="Henkel C."/>
            <person name="Chen W.J."/>
            <person name="Zahm M."/>
            <person name="Cabau C."/>
            <person name="Klopp C."/>
            <person name="Thompson A.W."/>
            <person name="Robinson-Rechavi M."/>
            <person name="Braasch I."/>
            <person name="Lecointre G."/>
            <person name="Bobe J."/>
            <person name="Postlethwait J.H."/>
            <person name="Berthelot C."/>
            <person name="Roest Crollius H."/>
            <person name="Guiguen Y."/>
        </authorList>
    </citation>
    <scope>NUCLEOTIDE SEQUENCE</scope>
    <source>
        <strain evidence="1">NC1722</strain>
    </source>
</reference>
<dbReference type="GO" id="GO:0000977">
    <property type="term" value="F:RNA polymerase II transcription regulatory region sequence-specific DNA binding"/>
    <property type="evidence" value="ECO:0007669"/>
    <property type="project" value="TreeGrafter"/>
</dbReference>
<dbReference type="Gene3D" id="3.10.10.10">
    <property type="entry name" value="HIV Type 1 Reverse Transcriptase, subunit A, domain 1"/>
    <property type="match status" value="1"/>
</dbReference>
<evidence type="ECO:0008006" key="3">
    <source>
        <dbReference type="Google" id="ProtNLM"/>
    </source>
</evidence>
<dbReference type="InterPro" id="IPR043502">
    <property type="entry name" value="DNA/RNA_pol_sf"/>
</dbReference>
<protein>
    <recommendedName>
        <fullName evidence="3">Reverse transcriptase</fullName>
    </recommendedName>
</protein>
<dbReference type="Proteomes" id="UP001221898">
    <property type="component" value="Unassembled WGS sequence"/>
</dbReference>
<dbReference type="PANTHER" id="PTHR22437">
    <property type="entry name" value="WINGED HELIX DOMAIN-CONTAINING PROTEIN"/>
    <property type="match status" value="1"/>
</dbReference>
<dbReference type="SUPFAM" id="SSF56672">
    <property type="entry name" value="DNA/RNA polymerases"/>
    <property type="match status" value="1"/>
</dbReference>
<keyword evidence="2" id="KW-1185">Reference proteome</keyword>
<dbReference type="PANTHER" id="PTHR22437:SF2">
    <property type="entry name" value="STORKHEAD-BOX PROTEIN 2"/>
    <property type="match status" value="1"/>
</dbReference>
<dbReference type="InterPro" id="IPR040126">
    <property type="entry name" value="STOX1/2"/>
</dbReference>
<dbReference type="EMBL" id="JAINUG010000006">
    <property type="protein sequence ID" value="KAJ8416544.1"/>
    <property type="molecule type" value="Genomic_DNA"/>
</dbReference>
<gene>
    <name evidence="1" type="ORF">AAFF_G00358320</name>
</gene>
<comment type="caution">
    <text evidence="1">The sequence shown here is derived from an EMBL/GenBank/DDBJ whole genome shotgun (WGS) entry which is preliminary data.</text>
</comment>
<dbReference type="AlphaFoldDB" id="A0AAD7T8V2"/>
<dbReference type="GO" id="GO:0005634">
    <property type="term" value="C:nucleus"/>
    <property type="evidence" value="ECO:0007669"/>
    <property type="project" value="TreeGrafter"/>
</dbReference>
<dbReference type="Gene3D" id="3.30.70.270">
    <property type="match status" value="1"/>
</dbReference>
<dbReference type="GO" id="GO:0006357">
    <property type="term" value="P:regulation of transcription by RNA polymerase II"/>
    <property type="evidence" value="ECO:0007669"/>
    <property type="project" value="InterPro"/>
</dbReference>
<name>A0AAD7T8V2_9TELE</name>
<evidence type="ECO:0000313" key="1">
    <source>
        <dbReference type="EMBL" id="KAJ8416544.1"/>
    </source>
</evidence>